<dbReference type="RefSeq" id="WP_282300316.1">
    <property type="nucleotide sequence ID" value="NZ_CP124616.1"/>
</dbReference>
<gene>
    <name evidence="1" type="ORF">QF118_17475</name>
</gene>
<dbReference type="EMBL" id="CP124616">
    <property type="protein sequence ID" value="WGW03686.1"/>
    <property type="molecule type" value="Genomic_DNA"/>
</dbReference>
<organism evidence="1 2">
    <name type="scientific">Tropicibacter oceani</name>
    <dbReference type="NCBI Taxonomy" id="3058420"/>
    <lineage>
        <taxon>Bacteria</taxon>
        <taxon>Pseudomonadati</taxon>
        <taxon>Pseudomonadota</taxon>
        <taxon>Alphaproteobacteria</taxon>
        <taxon>Rhodobacterales</taxon>
        <taxon>Roseobacteraceae</taxon>
        <taxon>Tropicibacter</taxon>
    </lineage>
</organism>
<protein>
    <submittedName>
        <fullName evidence="1">Uncharacterized protein</fullName>
    </submittedName>
</protein>
<sequence>MTRSANEIMGLAQKAASGAGFPPEQAARFGQAAVAYLAAGQPPDALLTALRDPADSPLLRLPLLMDDVLRALSLTGPEVELTLHPGDEALATAYARLLPLRMTACTVVEADGEAGQARLRVAADTDTPARLRFPPRIEAPQSLIEALGQLAARTYVPASEASRLAGAGAGNIDND</sequence>
<proteinExistence type="predicted"/>
<keyword evidence="2" id="KW-1185">Reference proteome</keyword>
<accession>A0ABY8QGD1</accession>
<dbReference type="Proteomes" id="UP001241605">
    <property type="component" value="Chromosome"/>
</dbReference>
<name>A0ABY8QGD1_9RHOB</name>
<reference evidence="1 2" key="1">
    <citation type="submission" date="2023-05" db="EMBL/GenBank/DDBJ databases">
        <title>YMD87, complete Genome.</title>
        <authorList>
            <person name="Zhang J."/>
            <person name="Xu X."/>
        </authorList>
    </citation>
    <scope>NUCLEOTIDE SEQUENCE [LARGE SCALE GENOMIC DNA]</scope>
    <source>
        <strain evidence="1 2">YMD87</strain>
    </source>
</reference>
<evidence type="ECO:0000313" key="2">
    <source>
        <dbReference type="Proteomes" id="UP001241605"/>
    </source>
</evidence>
<evidence type="ECO:0000313" key="1">
    <source>
        <dbReference type="EMBL" id="WGW03686.1"/>
    </source>
</evidence>